<sequence>MTDPDRAARDSALNDAEFPDDERGLTGTADGPRGDVGPEGQTARDVFPEDNGIPEVSQDDSPTMARAEDPEFAPEPGDREHQAVDFGTTAREQAEGESLSGRLEREVPEDASDVRAAEDPDRAFAQLDQDEDTDRLSDSGTNRTGDDVEAFADAPVGGEGPEESAVHVVEGT</sequence>
<name>A0A098Y277_9ACTN</name>
<proteinExistence type="predicted"/>
<reference evidence="2 3" key="1">
    <citation type="submission" date="2014-07" db="EMBL/GenBank/DDBJ databases">
        <title>Biosystematic studies on Modestobacter strains isolated from extreme hyper-arid desert soil and from historic building.</title>
        <authorList>
            <person name="Bukarasam K."/>
            <person name="Bull A."/>
            <person name="Girard G."/>
            <person name="van Wezel G."/>
            <person name="Goodfellow M."/>
        </authorList>
    </citation>
    <scope>NUCLEOTIDE SEQUENCE [LARGE SCALE GENOMIC DNA]</scope>
    <source>
        <strain evidence="2 3">KNN45-2b</strain>
    </source>
</reference>
<dbReference type="OrthoDB" id="3478723at2"/>
<dbReference type="Proteomes" id="UP000029713">
    <property type="component" value="Unassembled WGS sequence"/>
</dbReference>
<dbReference type="AlphaFoldDB" id="A0A098Y277"/>
<evidence type="ECO:0000256" key="1">
    <source>
        <dbReference type="SAM" id="MobiDB-lite"/>
    </source>
</evidence>
<evidence type="ECO:0008006" key="4">
    <source>
        <dbReference type="Google" id="ProtNLM"/>
    </source>
</evidence>
<evidence type="ECO:0000313" key="2">
    <source>
        <dbReference type="EMBL" id="KGH45013.1"/>
    </source>
</evidence>
<dbReference type="STRING" id="1522368.IN07_18755"/>
<dbReference type="RefSeq" id="WP_036338394.1">
    <property type="nucleotide sequence ID" value="NZ_JPMX01000091.1"/>
</dbReference>
<feature type="region of interest" description="Disordered" evidence="1">
    <location>
        <begin position="1"/>
        <end position="172"/>
    </location>
</feature>
<feature type="compositionally biased region" description="Basic and acidic residues" evidence="1">
    <location>
        <begin position="102"/>
        <end position="122"/>
    </location>
</feature>
<gene>
    <name evidence="2" type="ORF">IN07_18755</name>
</gene>
<keyword evidence="3" id="KW-1185">Reference proteome</keyword>
<comment type="caution">
    <text evidence="2">The sequence shown here is derived from an EMBL/GenBank/DDBJ whole genome shotgun (WGS) entry which is preliminary data.</text>
</comment>
<evidence type="ECO:0000313" key="3">
    <source>
        <dbReference type="Proteomes" id="UP000029713"/>
    </source>
</evidence>
<dbReference type="EMBL" id="JPMX01000091">
    <property type="protein sequence ID" value="KGH45013.1"/>
    <property type="molecule type" value="Genomic_DNA"/>
</dbReference>
<organism evidence="2 3">
    <name type="scientific">Modestobacter caceresii</name>
    <dbReference type="NCBI Taxonomy" id="1522368"/>
    <lineage>
        <taxon>Bacteria</taxon>
        <taxon>Bacillati</taxon>
        <taxon>Actinomycetota</taxon>
        <taxon>Actinomycetes</taxon>
        <taxon>Geodermatophilales</taxon>
        <taxon>Geodermatophilaceae</taxon>
        <taxon>Modestobacter</taxon>
    </lineage>
</organism>
<protein>
    <recommendedName>
        <fullName evidence="4">DUF5709 domain-containing protein</fullName>
    </recommendedName>
</protein>
<accession>A0A098Y277</accession>